<dbReference type="Gene3D" id="3.40.50.150">
    <property type="entry name" value="Vaccinia Virus protein VP39"/>
    <property type="match status" value="1"/>
</dbReference>
<keyword evidence="2" id="KW-1185">Reference proteome</keyword>
<dbReference type="Pfam" id="PF08241">
    <property type="entry name" value="Methyltransf_11"/>
    <property type="match status" value="1"/>
</dbReference>
<sequence>MKFQDSLDLFGNVDIYVIDQILKGRYQQTETILDAGCGEGRNLKWFYRNNFTIYGMDLDPERLKMAKVQYPDFSDNFTEGRLDELPYENEFFQHVLCCAVLHFAEDQQHFRNMFAELVRVLKPGGSLLIRVASNIGLDGKSPEVQDPKNKKSAGYFITRNNISEILTSFELELIEPVKTTNVQDVRAMTTLVFRKK</sequence>
<dbReference type="STRING" id="1229726.GRFL_1655"/>
<accession>A0A1L7I436</accession>
<dbReference type="RefSeq" id="WP_083644157.1">
    <property type="nucleotide sequence ID" value="NZ_AMRU01000001.1"/>
</dbReference>
<dbReference type="KEGG" id="gfl:GRFL_1655"/>
<dbReference type="GO" id="GO:0008757">
    <property type="term" value="F:S-adenosylmethionine-dependent methyltransferase activity"/>
    <property type="evidence" value="ECO:0007669"/>
    <property type="project" value="InterPro"/>
</dbReference>
<dbReference type="SUPFAM" id="SSF53335">
    <property type="entry name" value="S-adenosyl-L-methionine-dependent methyltransferases"/>
    <property type="match status" value="1"/>
</dbReference>
<dbReference type="InterPro" id="IPR013216">
    <property type="entry name" value="Methyltransf_11"/>
</dbReference>
<dbReference type="EMBL" id="CP016359">
    <property type="protein sequence ID" value="APU68379.1"/>
    <property type="molecule type" value="Genomic_DNA"/>
</dbReference>
<organism evidence="1 2">
    <name type="scientific">Christiangramia flava JLT2011</name>
    <dbReference type="NCBI Taxonomy" id="1229726"/>
    <lineage>
        <taxon>Bacteria</taxon>
        <taxon>Pseudomonadati</taxon>
        <taxon>Bacteroidota</taxon>
        <taxon>Flavobacteriia</taxon>
        <taxon>Flavobacteriales</taxon>
        <taxon>Flavobacteriaceae</taxon>
        <taxon>Christiangramia</taxon>
    </lineage>
</organism>
<reference evidence="1 2" key="1">
    <citation type="submission" date="2016-07" db="EMBL/GenBank/DDBJ databases">
        <title>Multi-omics approach to identify versatile polysaccharide utilization systems of a marine flavobacterium Gramella flava.</title>
        <authorList>
            <person name="Tang K."/>
        </authorList>
    </citation>
    <scope>NUCLEOTIDE SEQUENCE [LARGE SCALE GENOMIC DNA]</scope>
    <source>
        <strain evidence="1 2">JLT2011</strain>
    </source>
</reference>
<evidence type="ECO:0000313" key="1">
    <source>
        <dbReference type="EMBL" id="APU68379.1"/>
    </source>
</evidence>
<gene>
    <name evidence="1" type="ORF">GRFL_1655</name>
</gene>
<dbReference type="AlphaFoldDB" id="A0A1L7I436"/>
<dbReference type="PANTHER" id="PTHR43861">
    <property type="entry name" value="TRANS-ACONITATE 2-METHYLTRANSFERASE-RELATED"/>
    <property type="match status" value="1"/>
</dbReference>
<dbReference type="CDD" id="cd02440">
    <property type="entry name" value="AdoMet_MTases"/>
    <property type="match status" value="1"/>
</dbReference>
<dbReference type="Proteomes" id="UP000186230">
    <property type="component" value="Chromosome"/>
</dbReference>
<protein>
    <submittedName>
        <fullName evidence="1">Uncharacterized protein</fullName>
    </submittedName>
</protein>
<name>A0A1L7I436_9FLAO</name>
<evidence type="ECO:0000313" key="2">
    <source>
        <dbReference type="Proteomes" id="UP000186230"/>
    </source>
</evidence>
<dbReference type="InterPro" id="IPR029063">
    <property type="entry name" value="SAM-dependent_MTases_sf"/>
</dbReference>
<proteinExistence type="predicted"/>
<dbReference type="OrthoDB" id="3896938at2"/>